<keyword evidence="3 4" id="KW-0732">Signal</keyword>
<organism evidence="6 7">
    <name type="scientific">Pseudomonas cavernicola</name>
    <dbReference type="NCBI Taxonomy" id="2320866"/>
    <lineage>
        <taxon>Bacteria</taxon>
        <taxon>Pseudomonadati</taxon>
        <taxon>Pseudomonadota</taxon>
        <taxon>Gammaproteobacteria</taxon>
        <taxon>Pseudomonadales</taxon>
        <taxon>Pseudomonadaceae</taxon>
        <taxon>Pseudomonas</taxon>
    </lineage>
</organism>
<dbReference type="Gene3D" id="3.40.50.2300">
    <property type="match status" value="2"/>
</dbReference>
<dbReference type="EMBL" id="QYUR01000002">
    <property type="protein sequence ID" value="RJG14327.1"/>
    <property type="molecule type" value="Genomic_DNA"/>
</dbReference>
<dbReference type="OrthoDB" id="9773673at2"/>
<name>A0A418XPF9_9PSED</name>
<dbReference type="GO" id="GO:0030246">
    <property type="term" value="F:carbohydrate binding"/>
    <property type="evidence" value="ECO:0007669"/>
    <property type="project" value="UniProtKB-ARBA"/>
</dbReference>
<protein>
    <submittedName>
        <fullName evidence="6">TMAO reductase system periplasmic protein TorT</fullName>
    </submittedName>
</protein>
<dbReference type="PANTHER" id="PTHR46847:SF1">
    <property type="entry name" value="D-ALLOSE-BINDING PERIPLASMIC PROTEIN-RELATED"/>
    <property type="match status" value="1"/>
</dbReference>
<dbReference type="PANTHER" id="PTHR46847">
    <property type="entry name" value="D-ALLOSE-BINDING PERIPLASMIC PROTEIN-RELATED"/>
    <property type="match status" value="1"/>
</dbReference>
<evidence type="ECO:0000259" key="5">
    <source>
        <dbReference type="Pfam" id="PF13407"/>
    </source>
</evidence>
<dbReference type="GO" id="GO:0055085">
    <property type="term" value="P:transmembrane transport"/>
    <property type="evidence" value="ECO:0007669"/>
    <property type="project" value="UniProtKB-ARBA"/>
</dbReference>
<dbReference type="NCBIfam" id="NF008185">
    <property type="entry name" value="PRK10936.1"/>
    <property type="match status" value="1"/>
</dbReference>
<evidence type="ECO:0000256" key="3">
    <source>
        <dbReference type="ARBA" id="ARBA00022729"/>
    </source>
</evidence>
<keyword evidence="7" id="KW-1185">Reference proteome</keyword>
<dbReference type="SUPFAM" id="SSF53822">
    <property type="entry name" value="Periplasmic binding protein-like I"/>
    <property type="match status" value="1"/>
</dbReference>
<dbReference type="InterPro" id="IPR028082">
    <property type="entry name" value="Peripla_BP_I"/>
</dbReference>
<gene>
    <name evidence="6" type="primary">torT</name>
    <name evidence="6" type="ORF">D3879_03735</name>
</gene>
<reference evidence="6 7" key="1">
    <citation type="submission" date="2018-09" db="EMBL/GenBank/DDBJ databases">
        <authorList>
            <person name="Zhu H."/>
        </authorList>
    </citation>
    <scope>NUCLEOTIDE SEQUENCE [LARGE SCALE GENOMIC DNA]</scope>
    <source>
        <strain evidence="6 7">K1S02-6</strain>
    </source>
</reference>
<proteinExistence type="inferred from homology"/>
<dbReference type="CDD" id="cd06306">
    <property type="entry name" value="PBP1_TorT-like"/>
    <property type="match status" value="1"/>
</dbReference>
<evidence type="ECO:0000256" key="2">
    <source>
        <dbReference type="ARBA" id="ARBA00007639"/>
    </source>
</evidence>
<dbReference type="Proteomes" id="UP000284021">
    <property type="component" value="Unassembled WGS sequence"/>
</dbReference>
<dbReference type="Pfam" id="PF13407">
    <property type="entry name" value="Peripla_BP_4"/>
    <property type="match status" value="1"/>
</dbReference>
<dbReference type="GO" id="GO:0030313">
    <property type="term" value="C:cell envelope"/>
    <property type="evidence" value="ECO:0007669"/>
    <property type="project" value="UniProtKB-SubCell"/>
</dbReference>
<evidence type="ECO:0000256" key="4">
    <source>
        <dbReference type="SAM" id="SignalP"/>
    </source>
</evidence>
<accession>A0A418XPF9</accession>
<feature type="domain" description="Periplasmic binding protein" evidence="5">
    <location>
        <begin position="49"/>
        <end position="300"/>
    </location>
</feature>
<feature type="signal peptide" evidence="4">
    <location>
        <begin position="1"/>
        <end position="17"/>
    </location>
</feature>
<dbReference type="AlphaFoldDB" id="A0A418XPF9"/>
<sequence length="341" mass="37402">MFCTFLLLVMAAAPLRAADWFPYPVLADGQAASYQPLAAASKPWRICALLPHGMDRYWWGVAWGLNEEARRQGVQLGIYEAGGYQYPDMQWAQLTRCIQLGADAYVIAAINTNRLCDDIGLLHKAGVPVIDLVNRIECAGVTARSRVDFATMAKVALAYIVRHSQGRAIRVGWLPGPRDAGWVADGERGLREALQGSAVTLVPGGYGPVDRSSQALLVRDLLTREPDLDYLLGNAEAAAFAAQLVNSNRSRYHAQVLSFYATERVLKAIEDGLILAAPTDSPVIQARVAIDLAVRALESKSLPGLVSPQIEMLDRQSLERFDISRLMPPGGHWMIRQELPE</sequence>
<comment type="subcellular location">
    <subcellularLocation>
        <location evidence="1">Cell envelope</location>
    </subcellularLocation>
</comment>
<evidence type="ECO:0000256" key="1">
    <source>
        <dbReference type="ARBA" id="ARBA00004196"/>
    </source>
</evidence>
<evidence type="ECO:0000313" key="6">
    <source>
        <dbReference type="EMBL" id="RJG14327.1"/>
    </source>
</evidence>
<feature type="chain" id="PRO_5019070458" evidence="4">
    <location>
        <begin position="18"/>
        <end position="341"/>
    </location>
</feature>
<comment type="similarity">
    <text evidence="2">Belongs to the bacterial solute-binding protein 2 family.</text>
</comment>
<evidence type="ECO:0000313" key="7">
    <source>
        <dbReference type="Proteomes" id="UP000284021"/>
    </source>
</evidence>
<dbReference type="InterPro" id="IPR025997">
    <property type="entry name" value="SBP_2_dom"/>
</dbReference>
<comment type="caution">
    <text evidence="6">The sequence shown here is derived from an EMBL/GenBank/DDBJ whole genome shotgun (WGS) entry which is preliminary data.</text>
</comment>